<dbReference type="Pfam" id="PF13596">
    <property type="entry name" value="PAS_10"/>
    <property type="match status" value="1"/>
</dbReference>
<dbReference type="InterPro" id="IPR012312">
    <property type="entry name" value="Hemerythrin-like"/>
</dbReference>
<dbReference type="GO" id="GO:0005886">
    <property type="term" value="C:plasma membrane"/>
    <property type="evidence" value="ECO:0007669"/>
    <property type="project" value="TreeGrafter"/>
</dbReference>
<evidence type="ECO:0008006" key="5">
    <source>
        <dbReference type="Google" id="ProtNLM"/>
    </source>
</evidence>
<evidence type="ECO:0000313" key="4">
    <source>
        <dbReference type="Proteomes" id="UP000539953"/>
    </source>
</evidence>
<dbReference type="Proteomes" id="UP000539953">
    <property type="component" value="Unassembled WGS sequence"/>
</dbReference>
<dbReference type="InterPro" id="IPR007380">
    <property type="entry name" value="DUF438"/>
</dbReference>
<dbReference type="Gene3D" id="3.30.450.20">
    <property type="entry name" value="PAS domain"/>
    <property type="match status" value="1"/>
</dbReference>
<protein>
    <recommendedName>
        <fullName evidence="5">DUF438 domain-containing protein</fullName>
    </recommendedName>
</protein>
<dbReference type="Pfam" id="PF01814">
    <property type="entry name" value="Hemerythrin"/>
    <property type="match status" value="1"/>
</dbReference>
<dbReference type="PANTHER" id="PTHR39966">
    <property type="entry name" value="BLL2471 PROTEIN-RELATED"/>
    <property type="match status" value="1"/>
</dbReference>
<dbReference type="EMBL" id="JACHHK010000001">
    <property type="protein sequence ID" value="MBB5182133.1"/>
    <property type="molecule type" value="Genomic_DNA"/>
</dbReference>
<name>A0A7W8CX82_9FIRM</name>
<keyword evidence="4" id="KW-1185">Reference proteome</keyword>
<gene>
    <name evidence="3" type="ORF">HNQ47_000136</name>
</gene>
<reference evidence="3 4" key="1">
    <citation type="submission" date="2020-08" db="EMBL/GenBank/DDBJ databases">
        <title>Genomic Encyclopedia of Type Strains, Phase IV (KMG-IV): sequencing the most valuable type-strain genomes for metagenomic binning, comparative biology and taxonomic classification.</title>
        <authorList>
            <person name="Goeker M."/>
        </authorList>
    </citation>
    <scope>NUCLEOTIDE SEQUENCE [LARGE SCALE GENOMIC DNA]</scope>
    <source>
        <strain evidence="3 4">DSM 25799</strain>
    </source>
</reference>
<dbReference type="Pfam" id="PF04282">
    <property type="entry name" value="DUF438"/>
    <property type="match status" value="1"/>
</dbReference>
<sequence length="412" mass="46967">MQTNQNEINRTEMLMNYIERLNNGEAWESVQNDFRETFGSVDAKEIVDAEKTMMQNGVPLSQVQKLCDLHSALFHGNTRQECIAQAEASVAASIKTKRKMQDMPSAKSAEIQGHPLQILTMENEEFTKRLNQMRKLLTQNAETKQILNSLNDLKAAAVHYDKKDELILPPLKRHGVAGPADVMWNVDGELRQSVNALIRQLKQTDEPELPQNVKDDIRRLCARMQEMIFKEEKILYPLAEKYFTEEEWQMIDQDLPRFGYAWIKEIPQWQDAKPEKKQISIEGADGSVEQAEIQLPGGTLSLAELEGILRTLPVELTFIDANDTNRYFSEDSSLFPRAVSALGHQVYECHPPKVIPIVQNVIQKLKSGEENAISFVTTKKGRKTLVRYLAVRSKQKEYLGVLEVVEDITDIA</sequence>
<comment type="caution">
    <text evidence="3">The sequence shown here is derived from an EMBL/GenBank/DDBJ whole genome shotgun (WGS) entry which is preliminary data.</text>
</comment>
<evidence type="ECO:0000259" key="1">
    <source>
        <dbReference type="Pfam" id="PF01814"/>
    </source>
</evidence>
<organism evidence="3 4">
    <name type="scientific">Catenisphaera adipataccumulans</name>
    <dbReference type="NCBI Taxonomy" id="700500"/>
    <lineage>
        <taxon>Bacteria</taxon>
        <taxon>Bacillati</taxon>
        <taxon>Bacillota</taxon>
        <taxon>Erysipelotrichia</taxon>
        <taxon>Erysipelotrichales</taxon>
        <taxon>Erysipelotrichaceae</taxon>
        <taxon>Catenisphaera</taxon>
    </lineage>
</organism>
<evidence type="ECO:0000259" key="2">
    <source>
        <dbReference type="Pfam" id="PF04282"/>
    </source>
</evidence>
<accession>A0A7W8CX82</accession>
<feature type="domain" description="Hemerythrin-like" evidence="1">
    <location>
        <begin position="114"/>
        <end position="239"/>
    </location>
</feature>
<dbReference type="PANTHER" id="PTHR39966:SF3">
    <property type="entry name" value="DUF438 DOMAIN-CONTAINING PROTEIN"/>
    <property type="match status" value="1"/>
</dbReference>
<evidence type="ECO:0000313" key="3">
    <source>
        <dbReference type="EMBL" id="MBB5182133.1"/>
    </source>
</evidence>
<proteinExistence type="predicted"/>
<dbReference type="RefSeq" id="WP_183326585.1">
    <property type="nucleotide sequence ID" value="NZ_JACHHK010000001.1"/>
</dbReference>
<dbReference type="Gene3D" id="1.20.120.520">
    <property type="entry name" value="nmb1532 protein domain like"/>
    <property type="match status" value="1"/>
</dbReference>
<feature type="domain" description="DUF438" evidence="2">
    <location>
        <begin position="14"/>
        <end position="78"/>
    </location>
</feature>
<dbReference type="AlphaFoldDB" id="A0A7W8CX82"/>